<feature type="region of interest" description="Disordered" evidence="1">
    <location>
        <begin position="39"/>
        <end position="62"/>
    </location>
</feature>
<feature type="domain" description="SPX" evidence="2">
    <location>
        <begin position="1"/>
        <end position="167"/>
    </location>
</feature>
<keyword evidence="4" id="KW-1185">Reference proteome</keyword>
<feature type="compositionally biased region" description="Polar residues" evidence="1">
    <location>
        <begin position="201"/>
        <end position="223"/>
    </location>
</feature>
<accession>A0ABR2GI18</accession>
<evidence type="ECO:0000256" key="1">
    <source>
        <dbReference type="SAM" id="MobiDB-lite"/>
    </source>
</evidence>
<dbReference type="InterPro" id="IPR031142">
    <property type="entry name" value="SPX_prot"/>
</dbReference>
<dbReference type="Pfam" id="PF03105">
    <property type="entry name" value="SPX"/>
    <property type="match status" value="1"/>
</dbReference>
<name>A0ABR2GI18_9ROSI</name>
<reference evidence="3 4" key="1">
    <citation type="journal article" date="2024" name="G3 (Bethesda)">
        <title>Genome assembly of Hibiscus sabdariffa L. provides insights into metabolisms of medicinal natural products.</title>
        <authorList>
            <person name="Kim T."/>
        </authorList>
    </citation>
    <scope>NUCLEOTIDE SEQUENCE [LARGE SCALE GENOMIC DNA]</scope>
    <source>
        <strain evidence="3">TK-2024</strain>
        <tissue evidence="3">Old leaves</tissue>
    </source>
</reference>
<sequence length="289" mass="33150">MKFCKSLSILIEEALPDWRDKFLPYKDLKKQLKLIYPKDGNDKQPIKRPRLDSMDGGDGGFKEEENEVSKEVMDFVLLLEAEVEKFNAFYVEKEEDYVIKWRELQDRAEKAEASDGELIEVGREIVDFHGEMVLLENYSALNYTGLVKIIKKYDKRSGALVRLPFIQKVLQQPFYKTDVLNKLVKECEMVLERLFTMNEPSASPEATNVKGCQSNTSSRSNEGSLKVPKELAEIKDMENMYVKQTLSALHVLKEVRSGSSTVSMFSLPPLQNHSLDDRKKITVLEQAAK</sequence>
<dbReference type="InterPro" id="IPR004331">
    <property type="entry name" value="SPX_dom"/>
</dbReference>
<comment type="caution">
    <text evidence="3">The sequence shown here is derived from an EMBL/GenBank/DDBJ whole genome shotgun (WGS) entry which is preliminary data.</text>
</comment>
<dbReference type="CDD" id="cd14481">
    <property type="entry name" value="SPX_AtSPX1_like"/>
    <property type="match status" value="1"/>
</dbReference>
<organism evidence="3 4">
    <name type="scientific">Hibiscus sabdariffa</name>
    <name type="common">roselle</name>
    <dbReference type="NCBI Taxonomy" id="183260"/>
    <lineage>
        <taxon>Eukaryota</taxon>
        <taxon>Viridiplantae</taxon>
        <taxon>Streptophyta</taxon>
        <taxon>Embryophyta</taxon>
        <taxon>Tracheophyta</taxon>
        <taxon>Spermatophyta</taxon>
        <taxon>Magnoliopsida</taxon>
        <taxon>eudicotyledons</taxon>
        <taxon>Gunneridae</taxon>
        <taxon>Pentapetalae</taxon>
        <taxon>rosids</taxon>
        <taxon>malvids</taxon>
        <taxon>Malvales</taxon>
        <taxon>Malvaceae</taxon>
        <taxon>Malvoideae</taxon>
        <taxon>Hibiscus</taxon>
    </lineage>
</organism>
<evidence type="ECO:0000259" key="2">
    <source>
        <dbReference type="PROSITE" id="PS51382"/>
    </source>
</evidence>
<protein>
    <recommendedName>
        <fullName evidence="2">SPX domain-containing protein</fullName>
    </recommendedName>
</protein>
<dbReference type="PROSITE" id="PS51382">
    <property type="entry name" value="SPX"/>
    <property type="match status" value="1"/>
</dbReference>
<gene>
    <name evidence="3" type="ORF">V6N12_052374</name>
</gene>
<dbReference type="EMBL" id="JBBPBM010000001">
    <property type="protein sequence ID" value="KAK8602568.1"/>
    <property type="molecule type" value="Genomic_DNA"/>
</dbReference>
<feature type="region of interest" description="Disordered" evidence="1">
    <location>
        <begin position="201"/>
        <end position="227"/>
    </location>
</feature>
<dbReference type="PANTHER" id="PTHR45978">
    <property type="entry name" value="SPX DOMAIN-CONTAINING PROTEIN 3"/>
    <property type="match status" value="1"/>
</dbReference>
<dbReference type="Proteomes" id="UP001472677">
    <property type="component" value="Unassembled WGS sequence"/>
</dbReference>
<feature type="compositionally biased region" description="Basic and acidic residues" evidence="1">
    <location>
        <begin position="39"/>
        <end position="53"/>
    </location>
</feature>
<evidence type="ECO:0000313" key="3">
    <source>
        <dbReference type="EMBL" id="KAK8602568.1"/>
    </source>
</evidence>
<dbReference type="PANTHER" id="PTHR45978:SF3">
    <property type="entry name" value="SPX DOMAIN-CONTAINING PROTEIN 1-LIKE"/>
    <property type="match status" value="1"/>
</dbReference>
<proteinExistence type="predicted"/>
<evidence type="ECO:0000313" key="4">
    <source>
        <dbReference type="Proteomes" id="UP001472677"/>
    </source>
</evidence>